<evidence type="ECO:0000313" key="4">
    <source>
        <dbReference type="Proteomes" id="UP000256405"/>
    </source>
</evidence>
<sequence length="182" mass="20470">MKMKKICLVLLICFSSFTLFAQHLYVTTKGNVTFFSDAPLEDIQADNSKTAAILDADKNEIAVQMRIIDFEFPNKLMQEHFNENYLESEKYPTGVFKGKIKEQNNLTVAGTYQVHVGGTLTIHGVTQKVEVPGTIVSDGKQLKLDFKFPVKLEDYKIDIPTIVFTKISEIVEVSGSMVLVEK</sequence>
<evidence type="ECO:0000256" key="1">
    <source>
        <dbReference type="SAM" id="SignalP"/>
    </source>
</evidence>
<dbReference type="InterPro" id="IPR007372">
    <property type="entry name" value="Lipid/polyisoprenoid-bd_YceI"/>
</dbReference>
<reference evidence="3 4" key="1">
    <citation type="submission" date="2018-08" db="EMBL/GenBank/DDBJ databases">
        <title>Genomic Encyclopedia of Archaeal and Bacterial Type Strains, Phase II (KMG-II): from individual species to whole genera.</title>
        <authorList>
            <person name="Goeker M."/>
        </authorList>
    </citation>
    <scope>NUCLEOTIDE SEQUENCE [LARGE SCALE GENOMIC DNA]</scope>
    <source>
        <strain evidence="3 4">DSM 15986</strain>
    </source>
</reference>
<dbReference type="EMBL" id="QUNF01000004">
    <property type="protein sequence ID" value="REG91552.1"/>
    <property type="molecule type" value="Genomic_DNA"/>
</dbReference>
<dbReference type="SUPFAM" id="SSF101874">
    <property type="entry name" value="YceI-like"/>
    <property type="match status" value="1"/>
</dbReference>
<feature type="domain" description="Lipid/polyisoprenoid-binding YceI-like" evidence="2">
    <location>
        <begin position="23"/>
        <end position="180"/>
    </location>
</feature>
<protein>
    <submittedName>
        <fullName evidence="3">YceI-like domain-containing protein</fullName>
    </submittedName>
</protein>
<organism evidence="3 4">
    <name type="scientific">Algoriphagus antarcticus</name>
    <dbReference type="NCBI Taxonomy" id="238540"/>
    <lineage>
        <taxon>Bacteria</taxon>
        <taxon>Pseudomonadati</taxon>
        <taxon>Bacteroidota</taxon>
        <taxon>Cytophagia</taxon>
        <taxon>Cytophagales</taxon>
        <taxon>Cyclobacteriaceae</taxon>
        <taxon>Algoriphagus</taxon>
    </lineage>
</organism>
<feature type="signal peptide" evidence="1">
    <location>
        <begin position="1"/>
        <end position="21"/>
    </location>
</feature>
<gene>
    <name evidence="3" type="ORF">C8N25_104166</name>
</gene>
<keyword evidence="4" id="KW-1185">Reference proteome</keyword>
<accession>A0A3E0DZR0</accession>
<dbReference type="InterPro" id="IPR036761">
    <property type="entry name" value="TTHA0802/YceI-like_sf"/>
</dbReference>
<dbReference type="Pfam" id="PF04264">
    <property type="entry name" value="YceI"/>
    <property type="match status" value="1"/>
</dbReference>
<dbReference type="AlphaFoldDB" id="A0A3E0DZR0"/>
<dbReference type="PANTHER" id="PTHR34406">
    <property type="entry name" value="PROTEIN YCEI"/>
    <property type="match status" value="1"/>
</dbReference>
<dbReference type="Gene3D" id="2.40.128.110">
    <property type="entry name" value="Lipid/polyisoprenoid-binding, YceI-like"/>
    <property type="match status" value="1"/>
</dbReference>
<comment type="caution">
    <text evidence="3">The sequence shown here is derived from an EMBL/GenBank/DDBJ whole genome shotgun (WGS) entry which is preliminary data.</text>
</comment>
<dbReference type="SMART" id="SM00867">
    <property type="entry name" value="YceI"/>
    <property type="match status" value="1"/>
</dbReference>
<evidence type="ECO:0000313" key="3">
    <source>
        <dbReference type="EMBL" id="REG91552.1"/>
    </source>
</evidence>
<feature type="chain" id="PRO_5017579093" evidence="1">
    <location>
        <begin position="22"/>
        <end position="182"/>
    </location>
</feature>
<keyword evidence="1" id="KW-0732">Signal</keyword>
<dbReference type="OrthoDB" id="116832at2"/>
<dbReference type="Proteomes" id="UP000256405">
    <property type="component" value="Unassembled WGS sequence"/>
</dbReference>
<evidence type="ECO:0000259" key="2">
    <source>
        <dbReference type="SMART" id="SM00867"/>
    </source>
</evidence>
<proteinExistence type="predicted"/>
<name>A0A3E0DZR0_9BACT</name>
<dbReference type="PANTHER" id="PTHR34406:SF1">
    <property type="entry name" value="PROTEIN YCEI"/>
    <property type="match status" value="1"/>
</dbReference>